<dbReference type="Proteomes" id="UP000241546">
    <property type="component" value="Unassembled WGS sequence"/>
</dbReference>
<gene>
    <name evidence="1" type="ORF">BBK36DRAFT_1192783</name>
</gene>
<dbReference type="GeneID" id="36604898"/>
<evidence type="ECO:0000313" key="2">
    <source>
        <dbReference type="Proteomes" id="UP000241546"/>
    </source>
</evidence>
<protein>
    <submittedName>
        <fullName evidence="1">Uncharacterized protein</fullName>
    </submittedName>
</protein>
<accession>A0A2T4BIA8</accession>
<sequence length="128" mass="14528">MALEDGLCSHCMRACQLATCHFHKEEAPYRKHIKMKWPVVLLGVLTSLAAGGPLVTPRDSTSGTDAEPQDVCHIECTVFYAYCRKKPYSYTCSRDGQYHYGRRNHRCEQQCWCQCEMGCRGGICATRD</sequence>
<reference evidence="2" key="1">
    <citation type="submission" date="2016-07" db="EMBL/GenBank/DDBJ databases">
        <title>Multiple horizontal gene transfer events from other fungi enriched the ability of initially mycotrophic Trichoderma (Ascomycota) to feed on dead plant biomass.</title>
        <authorList>
            <consortium name="DOE Joint Genome Institute"/>
            <person name="Atanasova L."/>
            <person name="Chenthamara K."/>
            <person name="Zhang J."/>
            <person name="Grujic M."/>
            <person name="Henrissat B."/>
            <person name="Kuo A."/>
            <person name="Aerts A."/>
            <person name="Salamov A."/>
            <person name="Lipzen A."/>
            <person name="Labutti K."/>
            <person name="Barry K."/>
            <person name="Miao Y."/>
            <person name="Rahimi M.J."/>
            <person name="Shen Q."/>
            <person name="Grigoriev I.V."/>
            <person name="Kubicek C.P."/>
            <person name="Druzhinina I.S."/>
        </authorList>
    </citation>
    <scope>NUCLEOTIDE SEQUENCE [LARGE SCALE GENOMIC DNA]</scope>
    <source>
        <strain evidence="2">TUCIM 6016</strain>
    </source>
</reference>
<organism evidence="1 2">
    <name type="scientific">Trichoderma citrinoviride</name>
    <dbReference type="NCBI Taxonomy" id="58853"/>
    <lineage>
        <taxon>Eukaryota</taxon>
        <taxon>Fungi</taxon>
        <taxon>Dikarya</taxon>
        <taxon>Ascomycota</taxon>
        <taxon>Pezizomycotina</taxon>
        <taxon>Sordariomycetes</taxon>
        <taxon>Hypocreomycetidae</taxon>
        <taxon>Hypocreales</taxon>
        <taxon>Hypocreaceae</taxon>
        <taxon>Trichoderma</taxon>
    </lineage>
</organism>
<dbReference type="AlphaFoldDB" id="A0A2T4BIA8"/>
<dbReference type="EMBL" id="KZ680209">
    <property type="protein sequence ID" value="PTB69018.1"/>
    <property type="molecule type" value="Genomic_DNA"/>
</dbReference>
<evidence type="ECO:0000313" key="1">
    <source>
        <dbReference type="EMBL" id="PTB69018.1"/>
    </source>
</evidence>
<dbReference type="RefSeq" id="XP_024752338.1">
    <property type="nucleotide sequence ID" value="XM_024896780.1"/>
</dbReference>
<name>A0A2T4BIA8_9HYPO</name>
<proteinExistence type="predicted"/>
<keyword evidence="2" id="KW-1185">Reference proteome</keyword>